<dbReference type="InterPro" id="IPR024647">
    <property type="entry name" value="DNA_pol_a_cat_su_N"/>
</dbReference>
<evidence type="ECO:0000313" key="2">
    <source>
        <dbReference type="EMBL" id="KAG9936402.1"/>
    </source>
</evidence>
<dbReference type="GO" id="GO:0005658">
    <property type="term" value="C:alpha DNA polymerase:primase complex"/>
    <property type="evidence" value="ECO:0007669"/>
    <property type="project" value="TreeGrafter"/>
</dbReference>
<dbReference type="EMBL" id="JAHFXS010005947">
    <property type="protein sequence ID" value="KAG9936748.1"/>
    <property type="molecule type" value="Genomic_DNA"/>
</dbReference>
<evidence type="ECO:0000259" key="1">
    <source>
        <dbReference type="Pfam" id="PF12254"/>
    </source>
</evidence>
<proteinExistence type="predicted"/>
<evidence type="ECO:0000313" key="4">
    <source>
        <dbReference type="Proteomes" id="UP000729357"/>
    </source>
</evidence>
<protein>
    <recommendedName>
        <fullName evidence="1">DNA polymerase alpha catalytic subunit N-terminal domain-containing protein</fullName>
    </recommendedName>
</protein>
<dbReference type="GO" id="GO:0006272">
    <property type="term" value="P:leading strand elongation"/>
    <property type="evidence" value="ECO:0007669"/>
    <property type="project" value="TreeGrafter"/>
</dbReference>
<dbReference type="PANTHER" id="PTHR45861:SF1">
    <property type="entry name" value="DNA POLYMERASE ALPHA CATALYTIC SUBUNIT"/>
    <property type="match status" value="1"/>
</dbReference>
<keyword evidence="4" id="KW-1185">Reference proteome</keyword>
<dbReference type="GO" id="GO:1902975">
    <property type="term" value="P:mitotic DNA replication initiation"/>
    <property type="evidence" value="ECO:0007669"/>
    <property type="project" value="TreeGrafter"/>
</dbReference>
<comment type="caution">
    <text evidence="3">The sequence shown here is derived from an EMBL/GenBank/DDBJ whole genome shotgun (WGS) entry which is preliminary data.</text>
</comment>
<dbReference type="GO" id="GO:0006273">
    <property type="term" value="P:lagging strand elongation"/>
    <property type="evidence" value="ECO:0007669"/>
    <property type="project" value="TreeGrafter"/>
</dbReference>
<evidence type="ECO:0000313" key="3">
    <source>
        <dbReference type="EMBL" id="KAG9936748.1"/>
    </source>
</evidence>
<dbReference type="Pfam" id="PF12254">
    <property type="entry name" value="DNA_pol_alpha_N"/>
    <property type="match status" value="1"/>
</dbReference>
<dbReference type="AlphaFoldDB" id="A0A9P8F3V4"/>
<sequence>MPPTKADQLAQLRAARKAGRTNFSTYEVQDEEQLYETVDEDSYKKLVRKRLDQDDFVVDDNGEGYADDG</sequence>
<dbReference type="EMBL" id="JAHFXS010005978">
    <property type="protein sequence ID" value="KAG9936402.1"/>
    <property type="molecule type" value="Genomic_DNA"/>
</dbReference>
<accession>A0A9P8F3V4</accession>
<dbReference type="GO" id="GO:0003682">
    <property type="term" value="F:chromatin binding"/>
    <property type="evidence" value="ECO:0007669"/>
    <property type="project" value="TreeGrafter"/>
</dbReference>
<dbReference type="GO" id="GO:0003887">
    <property type="term" value="F:DNA-directed DNA polymerase activity"/>
    <property type="evidence" value="ECO:0007669"/>
    <property type="project" value="TreeGrafter"/>
</dbReference>
<dbReference type="GO" id="GO:0003688">
    <property type="term" value="F:DNA replication origin binding"/>
    <property type="evidence" value="ECO:0007669"/>
    <property type="project" value="TreeGrafter"/>
</dbReference>
<name>A0A9P8F3V4_AURME</name>
<dbReference type="GO" id="GO:0003697">
    <property type="term" value="F:single-stranded DNA binding"/>
    <property type="evidence" value="ECO:0007669"/>
    <property type="project" value="TreeGrafter"/>
</dbReference>
<feature type="non-terminal residue" evidence="3">
    <location>
        <position position="69"/>
    </location>
</feature>
<organism evidence="3 4">
    <name type="scientific">Aureobasidium melanogenum</name>
    <name type="common">Aureobasidium pullulans var. melanogenum</name>
    <dbReference type="NCBI Taxonomy" id="46634"/>
    <lineage>
        <taxon>Eukaryota</taxon>
        <taxon>Fungi</taxon>
        <taxon>Dikarya</taxon>
        <taxon>Ascomycota</taxon>
        <taxon>Pezizomycotina</taxon>
        <taxon>Dothideomycetes</taxon>
        <taxon>Dothideomycetidae</taxon>
        <taxon>Dothideales</taxon>
        <taxon>Saccotheciaceae</taxon>
        <taxon>Aureobasidium</taxon>
    </lineage>
</organism>
<dbReference type="PANTHER" id="PTHR45861">
    <property type="entry name" value="DNA POLYMERASE ALPHA CATALYTIC SUBUNIT"/>
    <property type="match status" value="1"/>
</dbReference>
<reference evidence="3" key="2">
    <citation type="submission" date="2021-08" db="EMBL/GenBank/DDBJ databases">
        <authorList>
            <person name="Gostincar C."/>
            <person name="Sun X."/>
            <person name="Song Z."/>
            <person name="Gunde-Cimerman N."/>
        </authorList>
    </citation>
    <scope>NUCLEOTIDE SEQUENCE</scope>
    <source>
        <strain evidence="3">EXF-9298</strain>
    </source>
</reference>
<feature type="domain" description="DNA polymerase alpha catalytic subunit N-terminal" evidence="1">
    <location>
        <begin position="9"/>
        <end position="69"/>
    </location>
</feature>
<dbReference type="Proteomes" id="UP000729357">
    <property type="component" value="Unassembled WGS sequence"/>
</dbReference>
<reference evidence="3" key="1">
    <citation type="journal article" date="2021" name="J Fungi (Basel)">
        <title>Virulence traits and population genomics of the black yeast Aureobasidium melanogenum.</title>
        <authorList>
            <person name="Cernosa A."/>
            <person name="Sun X."/>
            <person name="Gostincar C."/>
            <person name="Fang C."/>
            <person name="Gunde-Cimerman N."/>
            <person name="Song Z."/>
        </authorList>
    </citation>
    <scope>NUCLEOTIDE SEQUENCE</scope>
    <source>
        <strain evidence="3">EXF-9298</strain>
    </source>
</reference>
<gene>
    <name evidence="3" type="ORF">KCU98_g19813</name>
    <name evidence="2" type="ORF">KCU98_g19846</name>
</gene>